<organism evidence="2 3">
    <name type="scientific">Solanum tuberosum</name>
    <name type="common">Potato</name>
    <dbReference type="NCBI Taxonomy" id="4113"/>
    <lineage>
        <taxon>Eukaryota</taxon>
        <taxon>Viridiplantae</taxon>
        <taxon>Streptophyta</taxon>
        <taxon>Embryophyta</taxon>
        <taxon>Tracheophyta</taxon>
        <taxon>Spermatophyta</taxon>
        <taxon>Magnoliopsida</taxon>
        <taxon>eudicotyledons</taxon>
        <taxon>Gunneridae</taxon>
        <taxon>Pentapetalae</taxon>
        <taxon>asterids</taxon>
        <taxon>lamiids</taxon>
        <taxon>Solanales</taxon>
        <taxon>Solanaceae</taxon>
        <taxon>Solanoideae</taxon>
        <taxon>Solaneae</taxon>
        <taxon>Solanum</taxon>
    </lineage>
</organism>
<proteinExistence type="predicted"/>
<dbReference type="Gramene" id="PGSC0003DMT400094454">
    <property type="protein sequence ID" value="PGSC0003DMT400094454"/>
    <property type="gene ID" value="PGSC0003DMG400044025"/>
</dbReference>
<dbReference type="Proteomes" id="UP000011115">
    <property type="component" value="Unassembled WGS sequence"/>
</dbReference>
<dbReference type="AlphaFoldDB" id="M1DU66"/>
<evidence type="ECO:0000256" key="1">
    <source>
        <dbReference type="SAM" id="MobiDB-lite"/>
    </source>
</evidence>
<protein>
    <recommendedName>
        <fullName evidence="4">Gag-pol polyprotein</fullName>
    </recommendedName>
</protein>
<dbReference type="HOGENOM" id="CLU_1296331_0_0_1"/>
<dbReference type="InParanoid" id="M1DU66"/>
<reference evidence="3" key="1">
    <citation type="journal article" date="2011" name="Nature">
        <title>Genome sequence and analysis of the tuber crop potato.</title>
        <authorList>
            <consortium name="The Potato Genome Sequencing Consortium"/>
        </authorList>
    </citation>
    <scope>NUCLEOTIDE SEQUENCE [LARGE SCALE GENOMIC DNA]</scope>
    <source>
        <strain evidence="3">cv. DM1-3 516 R44</strain>
    </source>
</reference>
<dbReference type="PaxDb" id="4113-PGSC0003DMT400094454"/>
<feature type="compositionally biased region" description="Basic and acidic residues" evidence="1">
    <location>
        <begin position="102"/>
        <end position="118"/>
    </location>
</feature>
<feature type="compositionally biased region" description="Polar residues" evidence="1">
    <location>
        <begin position="144"/>
        <end position="156"/>
    </location>
</feature>
<dbReference type="EnsemblPlants" id="PGSC0003DMT400094454">
    <property type="protein sequence ID" value="PGSC0003DMT400094454"/>
    <property type="gene ID" value="PGSC0003DMG400044025"/>
</dbReference>
<feature type="region of interest" description="Disordered" evidence="1">
    <location>
        <begin position="102"/>
        <end position="168"/>
    </location>
</feature>
<evidence type="ECO:0000313" key="3">
    <source>
        <dbReference type="Proteomes" id="UP000011115"/>
    </source>
</evidence>
<feature type="region of interest" description="Disordered" evidence="1">
    <location>
        <begin position="193"/>
        <end position="213"/>
    </location>
</feature>
<keyword evidence="3" id="KW-1185">Reference proteome</keyword>
<reference evidence="2" key="2">
    <citation type="submission" date="2015-06" db="UniProtKB">
        <authorList>
            <consortium name="EnsemblPlants"/>
        </authorList>
    </citation>
    <scope>IDENTIFICATION</scope>
    <source>
        <strain evidence="2">DM1-3 516 R44</strain>
    </source>
</reference>
<evidence type="ECO:0008006" key="4">
    <source>
        <dbReference type="Google" id="ProtNLM"/>
    </source>
</evidence>
<evidence type="ECO:0000313" key="2">
    <source>
        <dbReference type="EnsemblPlants" id="PGSC0003DMT400094454"/>
    </source>
</evidence>
<feature type="compositionally biased region" description="Acidic residues" evidence="1">
    <location>
        <begin position="202"/>
        <end position="213"/>
    </location>
</feature>
<name>M1DU66_SOLTU</name>
<accession>M1DU66</accession>
<sequence>MTTRRTFARRNEEDMVDQKVLSQAHPQAPVNPMEENVTNAEVGLTFQMLAQAVTTQVNREVVPPMNHNVNSTASRVMEFARMNPPEFYGSKVEEDPKEIIDEESKLKEKNRDAKRARTGDGTFPNTRSDRQGRPRFRLMFPRQGPSSTPKFNQERMSNPKRKRDGSGVLLPAYSLGANAPKKNQFFAIQARGEEECAPYVDPELEEDEEEGSS</sequence>